<dbReference type="InterPro" id="IPR023397">
    <property type="entry name" value="SAM-dep_MeTrfase_MraW_recog"/>
</dbReference>
<dbReference type="PANTHER" id="PTHR11265:SF0">
    <property type="entry name" value="12S RRNA N4-METHYLCYTIDINE METHYLTRANSFERASE"/>
    <property type="match status" value="1"/>
</dbReference>
<feature type="binding site" evidence="6">
    <location>
        <position position="77"/>
    </location>
    <ligand>
        <name>S-adenosyl-L-methionine</name>
        <dbReference type="ChEBI" id="CHEBI:59789"/>
    </ligand>
</feature>
<gene>
    <name evidence="6" type="primary">rsmH</name>
    <name evidence="8" type="ORF">A3K06_02955</name>
</gene>
<dbReference type="Pfam" id="PF01795">
    <property type="entry name" value="Methyltransf_5"/>
    <property type="match status" value="1"/>
</dbReference>
<dbReference type="AlphaFoldDB" id="A0A1F5NC07"/>
<protein>
    <recommendedName>
        <fullName evidence="6">Ribosomal RNA small subunit methyltransferase H</fullName>
        <ecNumber evidence="6">2.1.1.199</ecNumber>
    </recommendedName>
    <alternativeName>
        <fullName evidence="6">16S rRNA m(4)C1402 methyltransferase</fullName>
    </alternativeName>
    <alternativeName>
        <fullName evidence="6">rRNA (cytosine-N(4)-)-methyltransferase RsmH</fullName>
    </alternativeName>
</protein>
<keyword evidence="5 6" id="KW-0949">S-adenosyl-L-methionine</keyword>
<dbReference type="Gene3D" id="1.10.150.170">
    <property type="entry name" value="Putative methyltransferase TM0872, insert domain"/>
    <property type="match status" value="1"/>
</dbReference>
<dbReference type="PANTHER" id="PTHR11265">
    <property type="entry name" value="S-ADENOSYL-METHYLTRANSFERASE MRAW"/>
    <property type="match status" value="1"/>
</dbReference>
<evidence type="ECO:0000256" key="3">
    <source>
        <dbReference type="ARBA" id="ARBA00022603"/>
    </source>
</evidence>
<feature type="binding site" evidence="6">
    <location>
        <position position="105"/>
    </location>
    <ligand>
        <name>S-adenosyl-L-methionine</name>
        <dbReference type="ChEBI" id="CHEBI:59789"/>
    </ligand>
</feature>
<feature type="binding site" evidence="6">
    <location>
        <begin position="31"/>
        <end position="33"/>
    </location>
    <ligand>
        <name>S-adenosyl-L-methionine</name>
        <dbReference type="ChEBI" id="CHEBI:59789"/>
    </ligand>
</feature>
<evidence type="ECO:0000313" key="8">
    <source>
        <dbReference type="EMBL" id="OGE75124.1"/>
    </source>
</evidence>
<evidence type="ECO:0000256" key="1">
    <source>
        <dbReference type="ARBA" id="ARBA00010396"/>
    </source>
</evidence>
<reference evidence="8 9" key="1">
    <citation type="journal article" date="2016" name="Nat. Commun.">
        <title>Thousands of microbial genomes shed light on interconnected biogeochemical processes in an aquifer system.</title>
        <authorList>
            <person name="Anantharaman K."/>
            <person name="Brown C.T."/>
            <person name="Hug L.A."/>
            <person name="Sharon I."/>
            <person name="Castelle C.J."/>
            <person name="Probst A.J."/>
            <person name="Thomas B.C."/>
            <person name="Singh A."/>
            <person name="Wilkins M.J."/>
            <person name="Karaoz U."/>
            <person name="Brodie E.L."/>
            <person name="Williams K.H."/>
            <person name="Hubbard S.S."/>
            <person name="Banfield J.F."/>
        </authorList>
    </citation>
    <scope>NUCLEOTIDE SEQUENCE [LARGE SCALE GENOMIC DNA]</scope>
</reference>
<dbReference type="EC" id="2.1.1.199" evidence="6"/>
<dbReference type="NCBIfam" id="TIGR00006">
    <property type="entry name" value="16S rRNA (cytosine(1402)-N(4))-methyltransferase RsmH"/>
    <property type="match status" value="1"/>
</dbReference>
<name>A0A1F5NC07_9BACT</name>
<dbReference type="PIRSF" id="PIRSF004486">
    <property type="entry name" value="MraW"/>
    <property type="match status" value="1"/>
</dbReference>
<comment type="caution">
    <text evidence="8">The sequence shown here is derived from an EMBL/GenBank/DDBJ whole genome shotgun (WGS) entry which is preliminary data.</text>
</comment>
<feature type="binding site" evidence="6">
    <location>
        <position position="48"/>
    </location>
    <ligand>
        <name>S-adenosyl-L-methionine</name>
        <dbReference type="ChEBI" id="CHEBI:59789"/>
    </ligand>
</feature>
<dbReference type="InterPro" id="IPR029063">
    <property type="entry name" value="SAM-dependent_MTases_sf"/>
</dbReference>
<evidence type="ECO:0000256" key="4">
    <source>
        <dbReference type="ARBA" id="ARBA00022679"/>
    </source>
</evidence>
<evidence type="ECO:0000313" key="9">
    <source>
        <dbReference type="Proteomes" id="UP000176547"/>
    </source>
</evidence>
<evidence type="ECO:0000256" key="7">
    <source>
        <dbReference type="SAM" id="MobiDB-lite"/>
    </source>
</evidence>
<dbReference type="InterPro" id="IPR002903">
    <property type="entry name" value="RsmH"/>
</dbReference>
<dbReference type="Proteomes" id="UP000176547">
    <property type="component" value="Unassembled WGS sequence"/>
</dbReference>
<keyword evidence="3 6" id="KW-0489">Methyltransferase</keyword>
<accession>A0A1F5NC07</accession>
<keyword evidence="2 6" id="KW-0698">rRNA processing</keyword>
<dbReference type="Gene3D" id="3.40.50.150">
    <property type="entry name" value="Vaccinia Virus protein VP39"/>
    <property type="match status" value="1"/>
</dbReference>
<feature type="region of interest" description="Disordered" evidence="7">
    <location>
        <begin position="286"/>
        <end position="311"/>
    </location>
</feature>
<comment type="function">
    <text evidence="6">Specifically methylates the N4 position of cytidine in position 1402 (C1402) of 16S rRNA.</text>
</comment>
<dbReference type="GO" id="GO:0071424">
    <property type="term" value="F:rRNA (cytosine-N4-)-methyltransferase activity"/>
    <property type="evidence" value="ECO:0007669"/>
    <property type="project" value="UniProtKB-UniRule"/>
</dbReference>
<evidence type="ECO:0000256" key="5">
    <source>
        <dbReference type="ARBA" id="ARBA00022691"/>
    </source>
</evidence>
<keyword evidence="6" id="KW-0963">Cytoplasm</keyword>
<evidence type="ECO:0000256" key="6">
    <source>
        <dbReference type="HAMAP-Rule" id="MF_01007"/>
    </source>
</evidence>
<dbReference type="SUPFAM" id="SSF81799">
    <property type="entry name" value="Putative methyltransferase TM0872, insert domain"/>
    <property type="match status" value="1"/>
</dbReference>
<dbReference type="HAMAP" id="MF_01007">
    <property type="entry name" value="16SrRNA_methyltr_H"/>
    <property type="match status" value="1"/>
</dbReference>
<dbReference type="GO" id="GO:0070475">
    <property type="term" value="P:rRNA base methylation"/>
    <property type="evidence" value="ECO:0007669"/>
    <property type="project" value="UniProtKB-UniRule"/>
</dbReference>
<proteinExistence type="inferred from homology"/>
<comment type="catalytic activity">
    <reaction evidence="6">
        <text>cytidine(1402) in 16S rRNA + S-adenosyl-L-methionine = N(4)-methylcytidine(1402) in 16S rRNA + S-adenosyl-L-homocysteine + H(+)</text>
        <dbReference type="Rhea" id="RHEA:42928"/>
        <dbReference type="Rhea" id="RHEA-COMP:10286"/>
        <dbReference type="Rhea" id="RHEA-COMP:10287"/>
        <dbReference type="ChEBI" id="CHEBI:15378"/>
        <dbReference type="ChEBI" id="CHEBI:57856"/>
        <dbReference type="ChEBI" id="CHEBI:59789"/>
        <dbReference type="ChEBI" id="CHEBI:74506"/>
        <dbReference type="ChEBI" id="CHEBI:82748"/>
        <dbReference type="EC" id="2.1.1.199"/>
    </reaction>
</comment>
<comment type="similarity">
    <text evidence="1 6">Belongs to the methyltransferase superfamily. RsmH family.</text>
</comment>
<dbReference type="SUPFAM" id="SSF53335">
    <property type="entry name" value="S-adenosyl-L-methionine-dependent methyltransferases"/>
    <property type="match status" value="1"/>
</dbReference>
<feature type="binding site" evidence="6">
    <location>
        <position position="98"/>
    </location>
    <ligand>
        <name>S-adenosyl-L-methionine</name>
        <dbReference type="ChEBI" id="CHEBI:59789"/>
    </ligand>
</feature>
<organism evidence="8 9">
    <name type="scientific">Candidatus Doudnabacteria bacterium RIFCSPHIGHO2_01_52_17</name>
    <dbReference type="NCBI Taxonomy" id="1817820"/>
    <lineage>
        <taxon>Bacteria</taxon>
        <taxon>Candidatus Doudnaibacteriota</taxon>
    </lineage>
</organism>
<dbReference type="GO" id="GO:0005737">
    <property type="term" value="C:cytoplasm"/>
    <property type="evidence" value="ECO:0007669"/>
    <property type="project" value="UniProtKB-SubCell"/>
</dbReference>
<sequence>MKHIPVLYNEVLRYFAPQPGQKFIDATAGGGGHIRGFLDAGAFVLGLDRDPEAIANLKQFLSAFIEPGRLTLAIANFSNLSETAASLKFDSVQGVLFDLGLSSEQLDTPERGFAFQKDGPLDMRFSQKDELTAASLLQSLSEAELVKTFVDYGEERRFGRKIARAVVKRRAEKPIVRTAELFELIKLALPGPLRYRAGDAARRIFQSLRIAVNKELDHLRAGLPQALEVLAPGGKLAVISFHSLEDRIVKTFFSAQARQCVCPPAFPICQCGGNNARLKILTKKPVTASPEETQKNPRSHSAKLRVAEKIK</sequence>
<dbReference type="EMBL" id="MFEG01000034">
    <property type="protein sequence ID" value="OGE75124.1"/>
    <property type="molecule type" value="Genomic_DNA"/>
</dbReference>
<keyword evidence="4 6" id="KW-0808">Transferase</keyword>
<comment type="subcellular location">
    <subcellularLocation>
        <location evidence="6">Cytoplasm</location>
    </subcellularLocation>
</comment>
<evidence type="ECO:0000256" key="2">
    <source>
        <dbReference type="ARBA" id="ARBA00022552"/>
    </source>
</evidence>